<evidence type="ECO:0000313" key="1">
    <source>
        <dbReference type="EMBL" id="BCJ90507.1"/>
    </source>
</evidence>
<name>A0A6S6QRC4_9HYPH</name>
<sequence>MKYCDKLLVTIKKTILPQGLPLSASISDIADVMDEFYHDWRIRIDESEGGGVMVFAPKSNYGTPIIAETPGEGLKRAIAYIDRQIAPQVSIVRAAVEEEARNYGLDYSRARKRVGV</sequence>
<reference evidence="1 2" key="1">
    <citation type="submission" date="2020-08" db="EMBL/GenBank/DDBJ databases">
        <title>Genome sequence of Rhizobiales bacterium strain IZ6.</title>
        <authorList>
            <person name="Nakai R."/>
            <person name="Naganuma T."/>
        </authorList>
    </citation>
    <scope>NUCLEOTIDE SEQUENCE [LARGE SCALE GENOMIC DNA]</scope>
    <source>
        <strain evidence="1 2">IZ6</strain>
    </source>
</reference>
<dbReference type="EMBL" id="AP023361">
    <property type="protein sequence ID" value="BCJ90507.1"/>
    <property type="molecule type" value="Genomic_DNA"/>
</dbReference>
<proteinExistence type="predicted"/>
<gene>
    <name evidence="1" type="ORF">IZ6_12420</name>
</gene>
<organism evidence="1 2">
    <name type="scientific">Terrihabitans soli</name>
    <dbReference type="NCBI Taxonomy" id="708113"/>
    <lineage>
        <taxon>Bacteria</taxon>
        <taxon>Pseudomonadati</taxon>
        <taxon>Pseudomonadota</taxon>
        <taxon>Alphaproteobacteria</taxon>
        <taxon>Hyphomicrobiales</taxon>
        <taxon>Terrihabitans</taxon>
    </lineage>
</organism>
<accession>A0A6S6QRC4</accession>
<dbReference type="AlphaFoldDB" id="A0A6S6QRC4"/>
<keyword evidence="2" id="KW-1185">Reference proteome</keyword>
<evidence type="ECO:0000313" key="2">
    <source>
        <dbReference type="Proteomes" id="UP000515317"/>
    </source>
</evidence>
<dbReference type="KEGG" id="tso:IZ6_12420"/>
<protein>
    <submittedName>
        <fullName evidence="1">Uncharacterized protein</fullName>
    </submittedName>
</protein>
<dbReference type="Proteomes" id="UP000515317">
    <property type="component" value="Chromosome"/>
</dbReference>